<proteinExistence type="predicted"/>
<keyword evidence="4" id="KW-1185">Reference proteome</keyword>
<evidence type="ECO:0000259" key="1">
    <source>
        <dbReference type="Pfam" id="PF03235"/>
    </source>
</evidence>
<accession>A0ABU5NIZ0</accession>
<feature type="domain" description="GmrSD restriction endonucleases N-terminal" evidence="1">
    <location>
        <begin position="10"/>
        <end position="247"/>
    </location>
</feature>
<evidence type="ECO:0000313" key="3">
    <source>
        <dbReference type="EMBL" id="MEA0975965.1"/>
    </source>
</evidence>
<sequence>MQLSAYTRSIKDILSLKREYIIPRFQREYSWGQDELTVLLNDIIDNLKLNSEGFLETTDYFIGSLVLAGEDDKDTKFNIVDGQQRLTTITIFFSVLVEIFNSYRKTNLVEATQRYIEALNDDNEAYLVLVNENPKPFFQFRIQQLEKDDSYEPRTEEELSMMNAFIFFKSKLEKDILLKYVNKHYSLNLDSDDQYIDLLKIMRNQVLGFKSIYITVKKIDDAYLIFETLNAKGKDLEAIDLIKNQIFKVIKDESTGDLPKERWKEIRDILLSREEKLSFKQFYRYYWISKYSFTREAQLFEDFKKKIPASNESYKDFLKDLKLGAQDYLKISCPNSSDWTEMELKNIPDSLAAMNIFSVTQHRTILLSLFEGKRKGIIKQKYFLEIIKLLENFHFKFNAITSSRVSNIESKYSTFARKIREAKDSNDIIKIVEEIKMFFEANQPNYSTFKQNFMKLYYTKNNTSDKKLIQYILRKFEKYYQGTNELKPSNLSLEHIMSESTNEYRIGLIGNILPLDKELNSEIGDVGFIDKLEGYRKSNYRTVEKFIEQYGDNEVWSIEDIEARTMALSALAYNDIWKI</sequence>
<dbReference type="Proteomes" id="UP001289615">
    <property type="component" value="Unassembled WGS sequence"/>
</dbReference>
<dbReference type="EMBL" id="JAXUIA010000003">
    <property type="protein sequence ID" value="MEA0975965.1"/>
    <property type="molecule type" value="Genomic_DNA"/>
</dbReference>
<dbReference type="InterPro" id="IPR004919">
    <property type="entry name" value="GmrSD_N"/>
</dbReference>
<name>A0ABU5NIZ0_9BACI</name>
<comment type="caution">
    <text evidence="3">The sequence shown here is derived from an EMBL/GenBank/DDBJ whole genome shotgun (WGS) entry which is preliminary data.</text>
</comment>
<feature type="domain" description="GmrSD restriction endonucleases C-terminal" evidence="2">
    <location>
        <begin position="448"/>
        <end position="569"/>
    </location>
</feature>
<organism evidence="3 4">
    <name type="scientific">Lysinibacillus irui</name>
    <dbReference type="NCBI Taxonomy" id="2998077"/>
    <lineage>
        <taxon>Bacteria</taxon>
        <taxon>Bacillati</taxon>
        <taxon>Bacillota</taxon>
        <taxon>Bacilli</taxon>
        <taxon>Bacillales</taxon>
        <taxon>Bacillaceae</taxon>
        <taxon>Lysinibacillus</taxon>
    </lineage>
</organism>
<evidence type="ECO:0000313" key="4">
    <source>
        <dbReference type="Proteomes" id="UP001289615"/>
    </source>
</evidence>
<dbReference type="Pfam" id="PF07510">
    <property type="entry name" value="GmrSD_C"/>
    <property type="match status" value="1"/>
</dbReference>
<dbReference type="RefSeq" id="WP_322611095.1">
    <property type="nucleotide sequence ID" value="NZ_JAXLNX010000006.1"/>
</dbReference>
<gene>
    <name evidence="3" type="ORF">U6C28_06595</name>
</gene>
<dbReference type="Pfam" id="PF03235">
    <property type="entry name" value="GmrSD_N"/>
    <property type="match status" value="1"/>
</dbReference>
<protein>
    <submittedName>
        <fullName evidence="3">DUF262 domain-containing protein</fullName>
    </submittedName>
</protein>
<evidence type="ECO:0000259" key="2">
    <source>
        <dbReference type="Pfam" id="PF07510"/>
    </source>
</evidence>
<dbReference type="PANTHER" id="PTHR35149">
    <property type="entry name" value="SLL5132 PROTEIN"/>
    <property type="match status" value="1"/>
</dbReference>
<reference evidence="3 4" key="1">
    <citation type="submission" date="2023-12" db="EMBL/GenBank/DDBJ databases">
        <title>Genome comparison identifies genes involved in endophytic behavior of Lysinibacillus irui and provides insights into its role as a plant-growth promoting bacterium.</title>
        <authorList>
            <person name="Hilario S."/>
            <person name="Matos I."/>
            <person name="Goncalves M.F.M."/>
            <person name="Pardo C.A."/>
            <person name="Santos M.J."/>
        </authorList>
    </citation>
    <scope>NUCLEOTIDE SEQUENCE [LARGE SCALE GENOMIC DNA]</scope>
    <source>
        <strain evidence="3 4">B3</strain>
    </source>
</reference>
<dbReference type="PANTHER" id="PTHR35149:SF2">
    <property type="entry name" value="DUF262 DOMAIN-CONTAINING PROTEIN"/>
    <property type="match status" value="1"/>
</dbReference>
<dbReference type="InterPro" id="IPR011089">
    <property type="entry name" value="GmrSD_C"/>
</dbReference>